<dbReference type="InterPro" id="IPR029063">
    <property type="entry name" value="SAM-dependent_MTases_sf"/>
</dbReference>
<dbReference type="Proteomes" id="UP000002191">
    <property type="component" value="Chromosome"/>
</dbReference>
<evidence type="ECO:0000256" key="4">
    <source>
        <dbReference type="ARBA" id="ARBA00022679"/>
    </source>
</evidence>
<protein>
    <recommendedName>
        <fullName evidence="2">site-specific DNA-methyltransferase (adenine-specific)</fullName>
        <ecNumber evidence="2">2.1.1.72</ecNumber>
    </recommendedName>
</protein>
<feature type="binding site" evidence="7">
    <location>
        <position position="11"/>
    </location>
    <ligand>
        <name>S-adenosyl-L-methionine</name>
        <dbReference type="ChEBI" id="CHEBI:59789"/>
    </ligand>
</feature>
<feature type="binding site" evidence="7">
    <location>
        <position position="175"/>
    </location>
    <ligand>
        <name>S-adenosyl-L-methionine</name>
        <dbReference type="ChEBI" id="CHEBI:59789"/>
    </ligand>
</feature>
<dbReference type="PIRSF" id="PIRSF000398">
    <property type="entry name" value="M_m6A_EcoRV"/>
    <property type="match status" value="1"/>
</dbReference>
<dbReference type="SUPFAM" id="SSF53335">
    <property type="entry name" value="S-adenosyl-L-methionine-dependent methyltransferases"/>
    <property type="match status" value="1"/>
</dbReference>
<dbReference type="InterPro" id="IPR012327">
    <property type="entry name" value="MeTrfase_D12"/>
</dbReference>
<dbReference type="GO" id="GO:0009307">
    <property type="term" value="P:DNA restriction-modification system"/>
    <property type="evidence" value="ECO:0007669"/>
    <property type="project" value="InterPro"/>
</dbReference>
<evidence type="ECO:0000256" key="3">
    <source>
        <dbReference type="ARBA" id="ARBA00022603"/>
    </source>
</evidence>
<dbReference type="GO" id="GO:0009007">
    <property type="term" value="F:site-specific DNA-methyltransferase (adenine-specific) activity"/>
    <property type="evidence" value="ECO:0007669"/>
    <property type="project" value="UniProtKB-EC"/>
</dbReference>
<comment type="similarity">
    <text evidence="1">Belongs to the N(4)/N(6)-methyltransferase family.</text>
</comment>
<dbReference type="AlphaFoldDB" id="E6VU79"/>
<evidence type="ECO:0000256" key="2">
    <source>
        <dbReference type="ARBA" id="ARBA00011900"/>
    </source>
</evidence>
<dbReference type="GO" id="GO:1904047">
    <property type="term" value="F:S-adenosyl-L-methionine binding"/>
    <property type="evidence" value="ECO:0007669"/>
    <property type="project" value="TreeGrafter"/>
</dbReference>
<name>E6VU79_PSEA9</name>
<evidence type="ECO:0000256" key="7">
    <source>
        <dbReference type="PIRSR" id="PIRSR000398-1"/>
    </source>
</evidence>
<keyword evidence="4 8" id="KW-0808">Transferase</keyword>
<dbReference type="KEGG" id="das:Daes_2381"/>
<dbReference type="STRING" id="643562.Daes_2381"/>
<dbReference type="Gene3D" id="1.10.1020.10">
    <property type="entry name" value="Adenine-specific Methyltransferase, Domain 2"/>
    <property type="match status" value="1"/>
</dbReference>
<evidence type="ECO:0000256" key="5">
    <source>
        <dbReference type="ARBA" id="ARBA00022691"/>
    </source>
</evidence>
<evidence type="ECO:0000256" key="6">
    <source>
        <dbReference type="ARBA" id="ARBA00047942"/>
    </source>
</evidence>
<dbReference type="RefSeq" id="WP_013515298.1">
    <property type="nucleotide sequence ID" value="NC_014844.1"/>
</dbReference>
<dbReference type="GO" id="GO:0043565">
    <property type="term" value="F:sequence-specific DNA binding"/>
    <property type="evidence" value="ECO:0007669"/>
    <property type="project" value="TreeGrafter"/>
</dbReference>
<gene>
    <name evidence="8" type="ordered locus">Daes_2381</name>
</gene>
<dbReference type="eggNOG" id="COG0338">
    <property type="taxonomic scope" value="Bacteria"/>
</dbReference>
<dbReference type="Pfam" id="PF02086">
    <property type="entry name" value="MethyltransfD12"/>
    <property type="match status" value="1"/>
</dbReference>
<evidence type="ECO:0000313" key="8">
    <source>
        <dbReference type="EMBL" id="ADU63386.1"/>
    </source>
</evidence>
<dbReference type="EC" id="2.1.1.72" evidence="2"/>
<sequence length="265" mass="30748">MNSPIPWLGGKSRLADRIIKLMPPHDRYGEAFTGAGWVFFRKPQTRLESLNDINGDLVAFYRVLQNHLEEFCRQFKWLLTSRELFDDFKRQQDARGLTDIQRASRFYYTQRLAFAGRRDGVFGVDKSSPPRINLVRMEEELSQVHLRLTNVVIEHLPWHDYLARYDDAGAFFYLDPPYWGCEDDYGKGLFSREDFSAMAAQLAGLKGRFLLSINDTPEIRQTFSLFALQEVETLYTVSRGSNQPVNELLIMNYTPKRGLLGLCED</sequence>
<proteinExistence type="inferred from homology"/>
<dbReference type="PANTHER" id="PTHR30481:SF4">
    <property type="entry name" value="SITE-SPECIFIC DNA-METHYLTRANSFERASE (ADENINE-SPECIFIC)"/>
    <property type="match status" value="1"/>
</dbReference>
<dbReference type="OrthoDB" id="9805629at2"/>
<dbReference type="Gene3D" id="3.40.50.150">
    <property type="entry name" value="Vaccinia Virus protein VP39"/>
    <property type="match status" value="1"/>
</dbReference>
<feature type="binding site" evidence="7">
    <location>
        <position position="7"/>
    </location>
    <ligand>
        <name>S-adenosyl-L-methionine</name>
        <dbReference type="ChEBI" id="CHEBI:59789"/>
    </ligand>
</feature>
<evidence type="ECO:0000313" key="9">
    <source>
        <dbReference type="Proteomes" id="UP000002191"/>
    </source>
</evidence>
<dbReference type="InterPro" id="IPR023095">
    <property type="entry name" value="Ade_MeTrfase_dom_2"/>
</dbReference>
<accession>E6VU79</accession>
<keyword evidence="5" id="KW-0949">S-adenosyl-L-methionine</keyword>
<comment type="catalytic activity">
    <reaction evidence="6">
        <text>a 2'-deoxyadenosine in DNA + S-adenosyl-L-methionine = an N(6)-methyl-2'-deoxyadenosine in DNA + S-adenosyl-L-homocysteine + H(+)</text>
        <dbReference type="Rhea" id="RHEA:15197"/>
        <dbReference type="Rhea" id="RHEA-COMP:12418"/>
        <dbReference type="Rhea" id="RHEA-COMP:12419"/>
        <dbReference type="ChEBI" id="CHEBI:15378"/>
        <dbReference type="ChEBI" id="CHEBI:57856"/>
        <dbReference type="ChEBI" id="CHEBI:59789"/>
        <dbReference type="ChEBI" id="CHEBI:90615"/>
        <dbReference type="ChEBI" id="CHEBI:90616"/>
        <dbReference type="EC" id="2.1.1.72"/>
    </reaction>
</comment>
<feature type="binding site" evidence="7">
    <location>
        <position position="52"/>
    </location>
    <ligand>
        <name>S-adenosyl-L-methionine</name>
        <dbReference type="ChEBI" id="CHEBI:59789"/>
    </ligand>
</feature>
<dbReference type="PRINTS" id="PR00505">
    <property type="entry name" value="D12N6MTFRASE"/>
</dbReference>
<dbReference type="PANTHER" id="PTHR30481">
    <property type="entry name" value="DNA ADENINE METHYLASE"/>
    <property type="match status" value="1"/>
</dbReference>
<dbReference type="GO" id="GO:0032259">
    <property type="term" value="P:methylation"/>
    <property type="evidence" value="ECO:0007669"/>
    <property type="project" value="UniProtKB-KW"/>
</dbReference>
<keyword evidence="3 8" id="KW-0489">Methyltransferase</keyword>
<keyword evidence="9" id="KW-1185">Reference proteome</keyword>
<organism evidence="8 9">
    <name type="scientific">Pseudodesulfovibrio aespoeensis (strain ATCC 700646 / DSM 10631 / Aspo-2)</name>
    <name type="common">Desulfovibrio aespoeensis</name>
    <dbReference type="NCBI Taxonomy" id="643562"/>
    <lineage>
        <taxon>Bacteria</taxon>
        <taxon>Pseudomonadati</taxon>
        <taxon>Thermodesulfobacteriota</taxon>
        <taxon>Desulfovibrionia</taxon>
        <taxon>Desulfovibrionales</taxon>
        <taxon>Desulfovibrionaceae</taxon>
    </lineage>
</organism>
<dbReference type="InterPro" id="IPR012263">
    <property type="entry name" value="M_m6A_EcoRV"/>
</dbReference>
<dbReference type="REBASE" id="31601">
    <property type="entry name" value="M.PaeAs2ORF2381P"/>
</dbReference>
<dbReference type="HOGENOM" id="CLU_063430_1_2_7"/>
<dbReference type="GO" id="GO:0006298">
    <property type="term" value="P:mismatch repair"/>
    <property type="evidence" value="ECO:0007669"/>
    <property type="project" value="TreeGrafter"/>
</dbReference>
<reference evidence="9" key="1">
    <citation type="submission" date="2010-12" db="EMBL/GenBank/DDBJ databases">
        <title>Complete sequence of Desulfovibrio aespoeensis Aspo-2.</title>
        <authorList>
            <consortium name="US DOE Joint Genome Institute"/>
            <person name="Lucas S."/>
            <person name="Copeland A."/>
            <person name="Lapidus A."/>
            <person name="Cheng J.-F."/>
            <person name="Goodwin L."/>
            <person name="Pitluck S."/>
            <person name="Chertkov O."/>
            <person name="Misra M."/>
            <person name="Detter J.C."/>
            <person name="Han C."/>
            <person name="Tapia R."/>
            <person name="Land M."/>
            <person name="Hauser L."/>
            <person name="Kyrpides N."/>
            <person name="Ivanova N."/>
            <person name="Ovchinnikova G."/>
            <person name="Pedersen K."/>
            <person name="Jagevall S."/>
            <person name="Hazen T."/>
            <person name="Woyke T."/>
        </authorList>
    </citation>
    <scope>NUCLEOTIDE SEQUENCE [LARGE SCALE GENOMIC DNA]</scope>
    <source>
        <strain evidence="9">ATCC 700646 / DSM 10631 / Aspo-2</strain>
    </source>
</reference>
<reference evidence="8 9" key="2">
    <citation type="journal article" date="2014" name="Genome Announc.">
        <title>Complete Genome Sequence of the Subsurface, Mesophilic Sulfate-Reducing Bacterium Desulfovibrio aespoeensis Aspo-2.</title>
        <authorList>
            <person name="Pedersen K."/>
            <person name="Bengtsson A."/>
            <person name="Edlund J."/>
            <person name="Rabe L."/>
            <person name="Hazen T."/>
            <person name="Chakraborty R."/>
            <person name="Goodwin L."/>
            <person name="Shapiro N."/>
        </authorList>
    </citation>
    <scope>NUCLEOTIDE SEQUENCE [LARGE SCALE GENOMIC DNA]</scope>
    <source>
        <strain evidence="9">ATCC 700646 / DSM 10631 / Aspo-2</strain>
    </source>
</reference>
<dbReference type="EMBL" id="CP002431">
    <property type="protein sequence ID" value="ADU63386.1"/>
    <property type="molecule type" value="Genomic_DNA"/>
</dbReference>
<evidence type="ECO:0000256" key="1">
    <source>
        <dbReference type="ARBA" id="ARBA00006594"/>
    </source>
</evidence>